<dbReference type="EMBL" id="CP021781">
    <property type="protein sequence ID" value="AXA32961.1"/>
    <property type="molecule type" value="Genomic_DNA"/>
</dbReference>
<feature type="transmembrane region" description="Helical" evidence="5">
    <location>
        <begin position="404"/>
        <end position="422"/>
    </location>
</feature>
<feature type="domain" description="O-antigen ligase-related" evidence="6">
    <location>
        <begin position="201"/>
        <end position="383"/>
    </location>
</feature>
<dbReference type="InterPro" id="IPR007016">
    <property type="entry name" value="O-antigen_ligase-rel_domated"/>
</dbReference>
<proteinExistence type="predicted"/>
<dbReference type="Proteomes" id="UP000251120">
    <property type="component" value="Chromosome"/>
</dbReference>
<evidence type="ECO:0000256" key="1">
    <source>
        <dbReference type="ARBA" id="ARBA00004141"/>
    </source>
</evidence>
<keyword evidence="4 5" id="KW-0472">Membrane</keyword>
<reference evidence="8 10" key="2">
    <citation type="submission" date="2019-08" db="EMBL/GenBank/DDBJ databases">
        <title>Complete genome sequences of Francisella adeliensis (FSC1325 and FSC1326).</title>
        <authorList>
            <person name="Ohrman C."/>
            <person name="Uneklint I."/>
            <person name="Vallesi A."/>
            <person name="Karlsson L."/>
            <person name="Sjodin A."/>
        </authorList>
    </citation>
    <scope>NUCLEOTIDE SEQUENCE [LARGE SCALE GENOMIC DNA]</scope>
    <source>
        <strain evidence="8 10">FSC1325</strain>
    </source>
</reference>
<evidence type="ECO:0000313" key="10">
    <source>
        <dbReference type="Proteomes" id="UP000681131"/>
    </source>
</evidence>
<dbReference type="Proteomes" id="UP000681131">
    <property type="component" value="Chromosome"/>
</dbReference>
<dbReference type="AlphaFoldDB" id="A0A2Z4XVV3"/>
<comment type="subcellular location">
    <subcellularLocation>
        <location evidence="1">Membrane</location>
        <topology evidence="1">Multi-pass membrane protein</topology>
    </subcellularLocation>
</comment>
<evidence type="ECO:0000256" key="3">
    <source>
        <dbReference type="ARBA" id="ARBA00022989"/>
    </source>
</evidence>
<dbReference type="RefSeq" id="WP_112869138.1">
    <property type="nucleotide sequence ID" value="NZ_CP021781.1"/>
</dbReference>
<dbReference type="EMBL" id="CP043424">
    <property type="protein sequence ID" value="QIW11188.1"/>
    <property type="molecule type" value="Genomic_DNA"/>
</dbReference>
<organism evidence="7 9">
    <name type="scientific">Francisella adeliensis</name>
    <dbReference type="NCBI Taxonomy" id="2007306"/>
    <lineage>
        <taxon>Bacteria</taxon>
        <taxon>Pseudomonadati</taxon>
        <taxon>Pseudomonadota</taxon>
        <taxon>Gammaproteobacteria</taxon>
        <taxon>Thiotrichales</taxon>
        <taxon>Francisellaceae</taxon>
        <taxon>Francisella</taxon>
    </lineage>
</organism>
<feature type="transmembrane region" description="Helical" evidence="5">
    <location>
        <begin position="161"/>
        <end position="181"/>
    </location>
</feature>
<evidence type="ECO:0000256" key="2">
    <source>
        <dbReference type="ARBA" id="ARBA00022692"/>
    </source>
</evidence>
<dbReference type="PANTHER" id="PTHR37422">
    <property type="entry name" value="TEICHURONIC ACID BIOSYNTHESIS PROTEIN TUAE"/>
    <property type="match status" value="1"/>
</dbReference>
<feature type="transmembrane region" description="Helical" evidence="5">
    <location>
        <begin position="245"/>
        <end position="264"/>
    </location>
</feature>
<evidence type="ECO:0000313" key="7">
    <source>
        <dbReference type="EMBL" id="AXA32961.1"/>
    </source>
</evidence>
<feature type="transmembrane region" description="Helical" evidence="5">
    <location>
        <begin position="193"/>
        <end position="209"/>
    </location>
</feature>
<protein>
    <recommendedName>
        <fullName evidence="6">O-antigen ligase-related domain-containing protein</fullName>
    </recommendedName>
</protein>
<feature type="transmembrane region" description="Helical" evidence="5">
    <location>
        <begin position="119"/>
        <end position="141"/>
    </location>
</feature>
<name>A0A2Z4XVV3_9GAMM</name>
<evidence type="ECO:0000256" key="4">
    <source>
        <dbReference type="ARBA" id="ARBA00023136"/>
    </source>
</evidence>
<evidence type="ECO:0000256" key="5">
    <source>
        <dbReference type="SAM" id="Phobius"/>
    </source>
</evidence>
<evidence type="ECO:0000259" key="6">
    <source>
        <dbReference type="Pfam" id="PF04932"/>
    </source>
</evidence>
<keyword evidence="2 5" id="KW-0812">Transmembrane</keyword>
<sequence length="456" mass="51843">MELTSINRVYSILIATAVTIAVLSVFLFARAGVSIGVIVVMALYLFSGKFSFKDLRQNRSLFYLFLAGIIINIQMIYVMVINQEFMAKSLFGFSNPILVVIYILALIHFLSRNIKVRNWLINFFIIVVSVFVIVSLIAYVYRYMHDAGFIISDFYKGVRGGSVMQSVVAISLPIVSIMLLIKVGCLKNIISKILLVSLVITIVFVDLFANRSKAGYLIEFAAFIYFALFLVRRYAHQNNYSFRRLLYMIMVTVLVILTLLVGTYRYSSVFNDRTTETYKEMTVFFDSHNNKQVVAEDLGLASTQLRLLYYYSSIKVLQKYPTVFVFGCGYGTNKLDVKECTSQLIERSDELRANNSVLNGGIMPHDEFLSYVFRGGIIAGAMLLMFFVMLFYEAKYLSQDTRACLRILAISFFIGCAFDYFITVQMTVFIFATLLGIFLSERKFEGCGASNKAMSK</sequence>
<reference evidence="7 9" key="1">
    <citation type="submission" date="2017-06" db="EMBL/GenBank/DDBJ databases">
        <title>Complete genome of Francisella adeliensis.</title>
        <authorList>
            <person name="Vallesi A."/>
            <person name="Sjodin A."/>
        </authorList>
    </citation>
    <scope>NUCLEOTIDE SEQUENCE [LARGE SCALE GENOMIC DNA]</scope>
    <source>
        <strain evidence="7 9">FDC440</strain>
    </source>
</reference>
<dbReference type="InterPro" id="IPR051533">
    <property type="entry name" value="WaaL-like"/>
</dbReference>
<feature type="transmembrane region" description="Helical" evidence="5">
    <location>
        <begin position="371"/>
        <end position="392"/>
    </location>
</feature>
<feature type="transmembrane region" description="Helical" evidence="5">
    <location>
        <begin position="61"/>
        <end position="80"/>
    </location>
</feature>
<dbReference type="Pfam" id="PF04932">
    <property type="entry name" value="Wzy_C"/>
    <property type="match status" value="1"/>
</dbReference>
<dbReference type="KEGG" id="fad:CDH04_00370"/>
<keyword evidence="3 5" id="KW-1133">Transmembrane helix</keyword>
<evidence type="ECO:0000313" key="9">
    <source>
        <dbReference type="Proteomes" id="UP000251120"/>
    </source>
</evidence>
<gene>
    <name evidence="7" type="ORF">CDH04_00370</name>
    <name evidence="8" type="ORF">FZC43_00370</name>
</gene>
<feature type="transmembrane region" description="Helical" evidence="5">
    <location>
        <begin position="86"/>
        <end position="107"/>
    </location>
</feature>
<dbReference type="GO" id="GO:0016020">
    <property type="term" value="C:membrane"/>
    <property type="evidence" value="ECO:0007669"/>
    <property type="project" value="UniProtKB-SubCell"/>
</dbReference>
<accession>A0A2Z4XVV3</accession>
<dbReference type="PANTHER" id="PTHR37422:SF13">
    <property type="entry name" value="LIPOPOLYSACCHARIDE BIOSYNTHESIS PROTEIN PA4999-RELATED"/>
    <property type="match status" value="1"/>
</dbReference>
<evidence type="ECO:0000313" key="8">
    <source>
        <dbReference type="EMBL" id="QIW11188.1"/>
    </source>
</evidence>
<feature type="transmembrane region" description="Helical" evidence="5">
    <location>
        <begin position="35"/>
        <end position="52"/>
    </location>
</feature>
<feature type="transmembrane region" description="Helical" evidence="5">
    <location>
        <begin position="9"/>
        <end position="29"/>
    </location>
</feature>
<keyword evidence="10" id="KW-1185">Reference proteome</keyword>
<feature type="transmembrane region" description="Helical" evidence="5">
    <location>
        <begin position="215"/>
        <end position="233"/>
    </location>
</feature>
<dbReference type="OrthoDB" id="5604649at2"/>